<comment type="caution">
    <text evidence="9">The sequence shown here is derived from an EMBL/GenBank/DDBJ whole genome shotgun (WGS) entry which is preliminary data.</text>
</comment>
<evidence type="ECO:0000256" key="5">
    <source>
        <dbReference type="ARBA" id="ARBA00022989"/>
    </source>
</evidence>
<reference evidence="9 10" key="1">
    <citation type="submission" date="2017-09" db="EMBL/GenBank/DDBJ databases">
        <title>Large-scale bioinformatics analysis of Bacillus genomes uncovers conserved roles of natural products in bacterial physiology.</title>
        <authorList>
            <consortium name="Agbiome Team Llc"/>
            <person name="Bleich R.M."/>
            <person name="Grubbs K.J."/>
            <person name="Santa Maria K.C."/>
            <person name="Allen S.E."/>
            <person name="Farag S."/>
            <person name="Shank E.A."/>
            <person name="Bowers A."/>
        </authorList>
    </citation>
    <scope>NUCLEOTIDE SEQUENCE [LARGE SCALE GENOMIC DNA]</scope>
    <source>
        <strain evidence="9 10">AFS009893</strain>
    </source>
</reference>
<evidence type="ECO:0000256" key="3">
    <source>
        <dbReference type="ARBA" id="ARBA00022475"/>
    </source>
</evidence>
<dbReference type="Gene3D" id="1.20.1250.20">
    <property type="entry name" value="MFS general substrate transporter like domains"/>
    <property type="match status" value="1"/>
</dbReference>
<evidence type="ECO:0000256" key="4">
    <source>
        <dbReference type="ARBA" id="ARBA00022692"/>
    </source>
</evidence>
<evidence type="ECO:0000256" key="6">
    <source>
        <dbReference type="ARBA" id="ARBA00023136"/>
    </source>
</evidence>
<dbReference type="PANTHER" id="PTHR23513">
    <property type="entry name" value="INTEGRAL MEMBRANE EFFLUX PROTEIN-RELATED"/>
    <property type="match status" value="1"/>
</dbReference>
<feature type="transmembrane region" description="Helical" evidence="7">
    <location>
        <begin position="284"/>
        <end position="305"/>
    </location>
</feature>
<accession>A0A2B6JTL2</accession>
<evidence type="ECO:0000256" key="2">
    <source>
        <dbReference type="ARBA" id="ARBA00022448"/>
    </source>
</evidence>
<evidence type="ECO:0000256" key="7">
    <source>
        <dbReference type="SAM" id="Phobius"/>
    </source>
</evidence>
<proteinExistence type="predicted"/>
<dbReference type="PROSITE" id="PS50850">
    <property type="entry name" value="MFS"/>
    <property type="match status" value="1"/>
</dbReference>
<feature type="domain" description="Major facilitator superfamily (MFS) profile" evidence="8">
    <location>
        <begin position="1"/>
        <end position="371"/>
    </location>
</feature>
<feature type="transmembrane region" description="Helical" evidence="7">
    <location>
        <begin position="344"/>
        <end position="365"/>
    </location>
</feature>
<feature type="transmembrane region" description="Helical" evidence="7">
    <location>
        <begin position="147"/>
        <end position="166"/>
    </location>
</feature>
<evidence type="ECO:0000256" key="1">
    <source>
        <dbReference type="ARBA" id="ARBA00004651"/>
    </source>
</evidence>
<dbReference type="Pfam" id="PF05977">
    <property type="entry name" value="MFS_3"/>
    <property type="match status" value="1"/>
</dbReference>
<dbReference type="GO" id="GO:0022857">
    <property type="term" value="F:transmembrane transporter activity"/>
    <property type="evidence" value="ECO:0007669"/>
    <property type="project" value="InterPro"/>
</dbReference>
<feature type="transmembrane region" description="Helical" evidence="7">
    <location>
        <begin position="198"/>
        <end position="219"/>
    </location>
</feature>
<keyword evidence="6 7" id="KW-0472">Membrane</keyword>
<sequence length="384" mass="43261">MGNWLGMTAINWYVYDLYHSATYLGWLNFVRLIPIVLFSVYAGKLCDLYPRVKLMKSYSLWGFVLTTLLAVYVALVTPSYFIFLLFSFIRGVISALETPNRNTLLSDIDTNNQISKLISMHSFVMNVCRSTGPALAGFLIAAGHIELTFMMQAVCSLIAWILVIPMKDQPMKKRKEKKKASWEQIAAYFSYDKMGRNIFVTSLITMAFGFSYTSVLPALVSKQFTGKAEVFGIAMSSAAMGAIIATVILPKALTYISEVRLYYVSLIAFSVSLALLIVSNTYVFFILLFSIGLFGQLLRSSNRVYFQHHVREEERGLMLSVVLMDRGMIPLGSILVSYSIEYVGIAQTFILMGIVCMIPVIFQFIKLKQQKGKVKEFVHSKQTS</sequence>
<evidence type="ECO:0000313" key="10">
    <source>
        <dbReference type="Proteomes" id="UP000219775"/>
    </source>
</evidence>
<dbReference type="InterPro" id="IPR020846">
    <property type="entry name" value="MFS_dom"/>
</dbReference>
<feature type="transmembrane region" description="Helical" evidence="7">
    <location>
        <begin position="54"/>
        <end position="74"/>
    </location>
</feature>
<dbReference type="EMBL" id="NUDP01000049">
    <property type="protein sequence ID" value="PEM68714.1"/>
    <property type="molecule type" value="Genomic_DNA"/>
</dbReference>
<protein>
    <submittedName>
        <fullName evidence="9">MFS transporter</fullName>
    </submittedName>
</protein>
<evidence type="ECO:0000313" key="9">
    <source>
        <dbReference type="EMBL" id="PEM68714.1"/>
    </source>
</evidence>
<feature type="transmembrane region" description="Helical" evidence="7">
    <location>
        <begin position="20"/>
        <end position="42"/>
    </location>
</feature>
<keyword evidence="3" id="KW-1003">Cell membrane</keyword>
<dbReference type="InterPro" id="IPR010290">
    <property type="entry name" value="TM_effector"/>
</dbReference>
<gene>
    <name evidence="9" type="ORF">CN613_14140</name>
</gene>
<name>A0A2B6JTL2_9BACI</name>
<dbReference type="GO" id="GO:0005886">
    <property type="term" value="C:plasma membrane"/>
    <property type="evidence" value="ECO:0007669"/>
    <property type="project" value="UniProtKB-SubCell"/>
</dbReference>
<dbReference type="PANTHER" id="PTHR23513:SF11">
    <property type="entry name" value="STAPHYLOFERRIN A TRANSPORTER"/>
    <property type="match status" value="1"/>
</dbReference>
<dbReference type="AlphaFoldDB" id="A0A2B6JTL2"/>
<comment type="subcellular location">
    <subcellularLocation>
        <location evidence="1">Cell membrane</location>
        <topology evidence="1">Multi-pass membrane protein</topology>
    </subcellularLocation>
</comment>
<dbReference type="CDD" id="cd06173">
    <property type="entry name" value="MFS_MefA_like"/>
    <property type="match status" value="1"/>
</dbReference>
<feature type="transmembrane region" description="Helical" evidence="7">
    <location>
        <begin position="231"/>
        <end position="249"/>
    </location>
</feature>
<dbReference type="InterPro" id="IPR036259">
    <property type="entry name" value="MFS_trans_sf"/>
</dbReference>
<dbReference type="Proteomes" id="UP000219775">
    <property type="component" value="Unassembled WGS sequence"/>
</dbReference>
<keyword evidence="2" id="KW-0813">Transport</keyword>
<dbReference type="SUPFAM" id="SSF103473">
    <property type="entry name" value="MFS general substrate transporter"/>
    <property type="match status" value="1"/>
</dbReference>
<evidence type="ECO:0000259" key="8">
    <source>
        <dbReference type="PROSITE" id="PS50850"/>
    </source>
</evidence>
<keyword evidence="4 7" id="KW-0812">Transmembrane</keyword>
<keyword evidence="5 7" id="KW-1133">Transmembrane helix</keyword>
<organism evidence="9 10">
    <name type="scientific">Bacillus pseudomycoides</name>
    <dbReference type="NCBI Taxonomy" id="64104"/>
    <lineage>
        <taxon>Bacteria</taxon>
        <taxon>Bacillati</taxon>
        <taxon>Bacillota</taxon>
        <taxon>Bacilli</taxon>
        <taxon>Bacillales</taxon>
        <taxon>Bacillaceae</taxon>
        <taxon>Bacillus</taxon>
        <taxon>Bacillus cereus group</taxon>
    </lineage>
</organism>